<dbReference type="EMBL" id="BNDW01000004">
    <property type="protein sequence ID" value="GHI18804.1"/>
    <property type="molecule type" value="Genomic_DNA"/>
</dbReference>
<proteinExistence type="predicted"/>
<feature type="region of interest" description="Disordered" evidence="1">
    <location>
        <begin position="1"/>
        <end position="37"/>
    </location>
</feature>
<accession>A0ABQ3P1B0</accession>
<comment type="caution">
    <text evidence="2">The sequence shown here is derived from an EMBL/GenBank/DDBJ whole genome shotgun (WGS) entry which is preliminary data.</text>
</comment>
<gene>
    <name evidence="2" type="ORF">Shyd_01750</name>
</gene>
<feature type="compositionally biased region" description="Low complexity" evidence="1">
    <location>
        <begin position="10"/>
        <end position="37"/>
    </location>
</feature>
<evidence type="ECO:0000256" key="1">
    <source>
        <dbReference type="SAM" id="MobiDB-lite"/>
    </source>
</evidence>
<sequence>MYESPKKTVGTGSAGAAPAEPAGTASARQPPSATAAAANRRAFGVIEIVRVAMGMAVPFHRKQGGETNRI</sequence>
<protein>
    <submittedName>
        <fullName evidence="2">Uncharacterized protein</fullName>
    </submittedName>
</protein>
<name>A0ABQ3P1B0_9ACTN</name>
<reference evidence="2" key="1">
    <citation type="submission" date="2024-05" db="EMBL/GenBank/DDBJ databases">
        <title>Whole genome shotgun sequence of Streptomyces hydrogenans NBRC 13475.</title>
        <authorList>
            <person name="Komaki H."/>
            <person name="Tamura T."/>
        </authorList>
    </citation>
    <scope>NUCLEOTIDE SEQUENCE</scope>
    <source>
        <strain evidence="2">NBRC 13475</strain>
    </source>
</reference>
<organism evidence="2 3">
    <name type="scientific">Streptomyces hydrogenans</name>
    <dbReference type="NCBI Taxonomy" id="1873719"/>
    <lineage>
        <taxon>Bacteria</taxon>
        <taxon>Bacillati</taxon>
        <taxon>Actinomycetota</taxon>
        <taxon>Actinomycetes</taxon>
        <taxon>Kitasatosporales</taxon>
        <taxon>Streptomycetaceae</taxon>
        <taxon>Streptomyces</taxon>
    </lineage>
</organism>
<evidence type="ECO:0000313" key="3">
    <source>
        <dbReference type="Proteomes" id="UP001052739"/>
    </source>
</evidence>
<evidence type="ECO:0000313" key="2">
    <source>
        <dbReference type="EMBL" id="GHI18804.1"/>
    </source>
</evidence>
<keyword evidence="3" id="KW-1185">Reference proteome</keyword>
<dbReference type="Proteomes" id="UP001052739">
    <property type="component" value="Unassembled WGS sequence"/>
</dbReference>